<accession>A0A1I7HG32</accession>
<dbReference type="Proteomes" id="UP000182649">
    <property type="component" value="Unassembled WGS sequence"/>
</dbReference>
<gene>
    <name evidence="2" type="ORF">SAMN05216417_10914</name>
</gene>
<organism evidence="2 3">
    <name type="scientific">Nitrosospira multiformis</name>
    <dbReference type="NCBI Taxonomy" id="1231"/>
    <lineage>
        <taxon>Bacteria</taxon>
        <taxon>Pseudomonadati</taxon>
        <taxon>Pseudomonadota</taxon>
        <taxon>Betaproteobacteria</taxon>
        <taxon>Nitrosomonadales</taxon>
        <taxon>Nitrosomonadaceae</taxon>
        <taxon>Nitrosospira</taxon>
    </lineage>
</organism>
<evidence type="ECO:0000313" key="2">
    <source>
        <dbReference type="EMBL" id="SFU59426.1"/>
    </source>
</evidence>
<sequence>MTAYAQIIMRKMLMDHMMSLGRGLIFILLSTSSIAGLSVGKDERIADTSQQKEVAITIYGNNLGLIKDTRRVSLARDFNQLIWLDVAKQIRPETARLHNPAHSRGFRVQELSFDLDLLTPGKLLERYIGREITVIRANPATGEERRETAVVLSANNGGVFKYVDRVEIGNPHLGRLAFPAVPERLQDKPSMAISFVNPVAGEQDLELSYLTTGLSWRADYAVELNEREDHADIQGWATVTNQSGTAYPSAALQLVAGDVNQVRQSAAVPRHAMAMAKMAEATDLKQESLLEYHLYTLERPITLAENQIRQVGLMSATRIPVKKELVLTGSDYYYSGKFADIGQKLKPMVLLEFRNKGEGLGIPLPAGIVRMYKKDSRGHIQFVGEDQVDHSAAGEIIRLKPGNAFDVTVERKQTDFRRLAGEGLKDSREGSTFESAFEILLRNARKEAVTVTVREPIPGDWQMAAESQAHSRVSSNMAEWKVIVPAGGHNALNYRVRVKNF</sequence>
<proteinExistence type="predicted"/>
<evidence type="ECO:0000313" key="3">
    <source>
        <dbReference type="Proteomes" id="UP000182649"/>
    </source>
</evidence>
<dbReference type="Pfam" id="PF13598">
    <property type="entry name" value="DUF4139"/>
    <property type="match status" value="1"/>
</dbReference>
<reference evidence="2 3" key="1">
    <citation type="submission" date="2016-10" db="EMBL/GenBank/DDBJ databases">
        <authorList>
            <person name="de Groot N.N."/>
        </authorList>
    </citation>
    <scope>NUCLEOTIDE SEQUENCE [LARGE SCALE GENOMIC DNA]</scope>
    <source>
        <strain evidence="2 3">Nl14</strain>
    </source>
</reference>
<feature type="domain" description="DUF4139" evidence="1">
    <location>
        <begin position="205"/>
        <end position="499"/>
    </location>
</feature>
<dbReference type="EMBL" id="FPBZ01000009">
    <property type="protein sequence ID" value="SFU59426.1"/>
    <property type="molecule type" value="Genomic_DNA"/>
</dbReference>
<evidence type="ECO:0000259" key="1">
    <source>
        <dbReference type="Pfam" id="PF13598"/>
    </source>
</evidence>
<protein>
    <recommendedName>
        <fullName evidence="1">DUF4139 domain-containing protein</fullName>
    </recommendedName>
</protein>
<name>A0A1I7HG32_9PROT</name>
<dbReference type="OrthoDB" id="9808067at2"/>
<dbReference type="InterPro" id="IPR037291">
    <property type="entry name" value="DUF4139"/>
</dbReference>
<dbReference type="AlphaFoldDB" id="A0A1I7HG32"/>
<dbReference type="PANTHER" id="PTHR38075:SF1">
    <property type="entry name" value="DUF4139 DOMAIN-CONTAINING PROTEIN"/>
    <property type="match status" value="1"/>
</dbReference>
<dbReference type="PANTHER" id="PTHR38075">
    <property type="entry name" value="DUF4139 DOMAIN-CONTAINING PROTEIN"/>
    <property type="match status" value="1"/>
</dbReference>